<gene>
    <name evidence="3" type="ORF">COV89_01400</name>
</gene>
<dbReference type="Pfam" id="PF13399">
    <property type="entry name" value="LytR_C"/>
    <property type="match status" value="1"/>
</dbReference>
<dbReference type="Proteomes" id="UP000231371">
    <property type="component" value="Unassembled WGS sequence"/>
</dbReference>
<accession>A0A2H0KG74</accession>
<sequence length="292" mass="34183">MAGKFIRKTKRHLNLYFVLVIVVGVFFFAGPKYGKIIKNSPFWYFGRINFALLGNQSVSIFSLEGNEARLLEFSPQEKIDLPRGFGEYELRKIYQLGELEKRGGQLSLETFQNSLNFPVVGYFYQDDLKFGNYTLLSDFKKIIGRSIRKKIKTNLNLTDLLILYFRTKRISPLLFKKFEYRSEMDDFFKDEQIRREALAVEILNGTQHQGLAQKAAELWENLGGRIIRVADHSEQLSQSLLIARGESNKSYSYEIMKHFFKPDCRDLNGEENRADMTLILGDDYWKNMTEKW</sequence>
<feature type="domain" description="LytR/CpsA/Psr regulator C-terminal" evidence="2">
    <location>
        <begin position="198"/>
        <end position="284"/>
    </location>
</feature>
<feature type="transmembrane region" description="Helical" evidence="1">
    <location>
        <begin position="12"/>
        <end position="30"/>
    </location>
</feature>
<name>A0A2H0KG74_9BACT</name>
<evidence type="ECO:0000259" key="2">
    <source>
        <dbReference type="Pfam" id="PF13399"/>
    </source>
</evidence>
<dbReference type="AlphaFoldDB" id="A0A2H0KG74"/>
<keyword evidence="1" id="KW-0472">Membrane</keyword>
<organism evidence="3 4">
    <name type="scientific">Candidatus Shapirobacteria bacterium CG11_big_fil_rev_8_21_14_0_20_40_12</name>
    <dbReference type="NCBI Taxonomy" id="1974889"/>
    <lineage>
        <taxon>Bacteria</taxon>
        <taxon>Candidatus Shapironibacteriota</taxon>
    </lineage>
</organism>
<keyword evidence="1" id="KW-0812">Transmembrane</keyword>
<evidence type="ECO:0000256" key="1">
    <source>
        <dbReference type="SAM" id="Phobius"/>
    </source>
</evidence>
<protein>
    <recommendedName>
        <fullName evidence="2">LytR/CpsA/Psr regulator C-terminal domain-containing protein</fullName>
    </recommendedName>
</protein>
<keyword evidence="1" id="KW-1133">Transmembrane helix</keyword>
<reference evidence="3 4" key="1">
    <citation type="submission" date="2017-09" db="EMBL/GenBank/DDBJ databases">
        <title>Depth-based differentiation of microbial function through sediment-hosted aquifers and enrichment of novel symbionts in the deep terrestrial subsurface.</title>
        <authorList>
            <person name="Probst A.J."/>
            <person name="Ladd B."/>
            <person name="Jarett J.K."/>
            <person name="Geller-Mcgrath D.E."/>
            <person name="Sieber C.M."/>
            <person name="Emerson J.B."/>
            <person name="Anantharaman K."/>
            <person name="Thomas B.C."/>
            <person name="Malmstrom R."/>
            <person name="Stieglmeier M."/>
            <person name="Klingl A."/>
            <person name="Woyke T."/>
            <person name="Ryan C.M."/>
            <person name="Banfield J.F."/>
        </authorList>
    </citation>
    <scope>NUCLEOTIDE SEQUENCE [LARGE SCALE GENOMIC DNA]</scope>
    <source>
        <strain evidence="3">CG11_big_fil_rev_8_21_14_0_20_40_12</strain>
    </source>
</reference>
<evidence type="ECO:0000313" key="3">
    <source>
        <dbReference type="EMBL" id="PIQ70271.1"/>
    </source>
</evidence>
<evidence type="ECO:0000313" key="4">
    <source>
        <dbReference type="Proteomes" id="UP000231371"/>
    </source>
</evidence>
<proteinExistence type="predicted"/>
<dbReference type="InterPro" id="IPR027381">
    <property type="entry name" value="LytR/CpsA/Psr_C"/>
</dbReference>
<comment type="caution">
    <text evidence="3">The sequence shown here is derived from an EMBL/GenBank/DDBJ whole genome shotgun (WGS) entry which is preliminary data.</text>
</comment>
<dbReference type="EMBL" id="PCVI01000023">
    <property type="protein sequence ID" value="PIQ70271.1"/>
    <property type="molecule type" value="Genomic_DNA"/>
</dbReference>